<comment type="caution">
    <text evidence="2">The sequence shown here is derived from an EMBL/GenBank/DDBJ whole genome shotgun (WGS) entry which is preliminary data.</text>
</comment>
<evidence type="ECO:0000313" key="3">
    <source>
        <dbReference type="Proteomes" id="UP001558613"/>
    </source>
</evidence>
<dbReference type="EMBL" id="JAYMGO010000013">
    <property type="protein sequence ID" value="KAL1263691.1"/>
    <property type="molecule type" value="Genomic_DNA"/>
</dbReference>
<name>A0ABR3MF47_9TELE</name>
<reference evidence="2 3" key="1">
    <citation type="submission" date="2023-09" db="EMBL/GenBank/DDBJ databases">
        <authorList>
            <person name="Wang M."/>
        </authorList>
    </citation>
    <scope>NUCLEOTIDE SEQUENCE [LARGE SCALE GENOMIC DNA]</scope>
    <source>
        <strain evidence="2">GT-2023</strain>
        <tissue evidence="2">Liver</tissue>
    </source>
</reference>
<protein>
    <submittedName>
        <fullName evidence="2">Uncharacterized protein</fullName>
    </submittedName>
</protein>
<proteinExistence type="predicted"/>
<dbReference type="Proteomes" id="UP001558613">
    <property type="component" value="Unassembled WGS sequence"/>
</dbReference>
<evidence type="ECO:0000313" key="2">
    <source>
        <dbReference type="EMBL" id="KAL1263691.1"/>
    </source>
</evidence>
<gene>
    <name evidence="2" type="ORF">QQF64_006430</name>
</gene>
<accession>A0ABR3MF47</accession>
<sequence length="87" mass="9776">MAQEVAQSGGHCVAAVNSKVQLDTDVVDIHRRQSNMQENSMDQPTSLSQLLRESYLAEARAHHRHGESSCIDSPRRLVYGTNQRESR</sequence>
<organism evidence="2 3">
    <name type="scientific">Cirrhinus molitorella</name>
    <name type="common">mud carp</name>
    <dbReference type="NCBI Taxonomy" id="172907"/>
    <lineage>
        <taxon>Eukaryota</taxon>
        <taxon>Metazoa</taxon>
        <taxon>Chordata</taxon>
        <taxon>Craniata</taxon>
        <taxon>Vertebrata</taxon>
        <taxon>Euteleostomi</taxon>
        <taxon>Actinopterygii</taxon>
        <taxon>Neopterygii</taxon>
        <taxon>Teleostei</taxon>
        <taxon>Ostariophysi</taxon>
        <taxon>Cypriniformes</taxon>
        <taxon>Cyprinidae</taxon>
        <taxon>Labeoninae</taxon>
        <taxon>Labeonini</taxon>
        <taxon>Cirrhinus</taxon>
    </lineage>
</organism>
<evidence type="ECO:0000256" key="1">
    <source>
        <dbReference type="SAM" id="MobiDB-lite"/>
    </source>
</evidence>
<feature type="region of interest" description="Disordered" evidence="1">
    <location>
        <begin position="59"/>
        <end position="87"/>
    </location>
</feature>
<keyword evidence="3" id="KW-1185">Reference proteome</keyword>